<evidence type="ECO:0000313" key="3">
    <source>
        <dbReference type="EMBL" id="ALI37681.1"/>
    </source>
</evidence>
<keyword evidence="1" id="KW-1133">Transmembrane helix</keyword>
<dbReference type="OrthoDB" id="386685at2157"/>
<keyword evidence="4" id="KW-1185">Reference proteome</keyword>
<dbReference type="GO" id="GO:0009523">
    <property type="term" value="C:photosystem II"/>
    <property type="evidence" value="ECO:0007669"/>
    <property type="project" value="InterPro"/>
</dbReference>
<gene>
    <name evidence="3" type="ORF">NMY3_03499</name>
</gene>
<feature type="domain" description="PsbP C-terminal" evidence="2">
    <location>
        <begin position="75"/>
        <end position="259"/>
    </location>
</feature>
<keyword evidence="1" id="KW-0472">Membrane</keyword>
<dbReference type="EMBL" id="CP012850">
    <property type="protein sequence ID" value="ALI37681.1"/>
    <property type="molecule type" value="Genomic_DNA"/>
</dbReference>
<evidence type="ECO:0000256" key="1">
    <source>
        <dbReference type="SAM" id="Phobius"/>
    </source>
</evidence>
<keyword evidence="1" id="KW-0812">Transmembrane</keyword>
<name>A0A654M4V3_9ARCH</name>
<dbReference type="Proteomes" id="UP000058925">
    <property type="component" value="Chromosome"/>
</dbReference>
<reference evidence="4" key="1">
    <citation type="submission" date="2015-10" db="EMBL/GenBank/DDBJ databases">
        <title>Niche specialization of a soil ammonia-oxidizing archaeon, Candidatus Nitrosocosmicus oleophilus.</title>
        <authorList>
            <person name="Jung M.-Y."/>
            <person name="Rhee S.-K."/>
        </authorList>
    </citation>
    <scope>NUCLEOTIDE SEQUENCE [LARGE SCALE GENOMIC DNA]</scope>
    <source>
        <strain evidence="4">MY3</strain>
    </source>
</reference>
<protein>
    <recommendedName>
        <fullName evidence="2">PsbP C-terminal domain-containing protein</fullName>
    </recommendedName>
</protein>
<dbReference type="RefSeq" id="WP_196816706.1">
    <property type="nucleotide sequence ID" value="NZ_CP012850.1"/>
</dbReference>
<proteinExistence type="predicted"/>
<feature type="transmembrane region" description="Helical" evidence="1">
    <location>
        <begin position="6"/>
        <end position="28"/>
    </location>
</feature>
<dbReference type="GeneID" id="60423324"/>
<dbReference type="Pfam" id="PF01789">
    <property type="entry name" value="PsbP"/>
    <property type="match status" value="1"/>
</dbReference>
<accession>A0A654M4V3</accession>
<organism evidence="3 4">
    <name type="scientific">Candidatus Nitrosocosmicus oleophilus</name>
    <dbReference type="NCBI Taxonomy" id="1353260"/>
    <lineage>
        <taxon>Archaea</taxon>
        <taxon>Nitrososphaerota</taxon>
        <taxon>Nitrososphaeria</taxon>
        <taxon>Nitrososphaerales</taxon>
        <taxon>Nitrososphaeraceae</taxon>
        <taxon>Candidatus Nitrosocosmicus</taxon>
    </lineage>
</organism>
<dbReference type="GO" id="GO:0015979">
    <property type="term" value="P:photosynthesis"/>
    <property type="evidence" value="ECO:0007669"/>
    <property type="project" value="InterPro"/>
</dbReference>
<evidence type="ECO:0000313" key="4">
    <source>
        <dbReference type="Proteomes" id="UP000058925"/>
    </source>
</evidence>
<dbReference type="AlphaFoldDB" id="A0A654M4V3"/>
<dbReference type="GO" id="GO:0005509">
    <property type="term" value="F:calcium ion binding"/>
    <property type="evidence" value="ECO:0007669"/>
    <property type="project" value="InterPro"/>
</dbReference>
<evidence type="ECO:0000259" key="2">
    <source>
        <dbReference type="Pfam" id="PF01789"/>
    </source>
</evidence>
<dbReference type="Gene3D" id="3.40.1000.10">
    <property type="entry name" value="Mog1/PsbP, alpha/beta/alpha sandwich"/>
    <property type="match status" value="1"/>
</dbReference>
<dbReference type="InterPro" id="IPR002683">
    <property type="entry name" value="PsbP_C"/>
</dbReference>
<dbReference type="GO" id="GO:0019898">
    <property type="term" value="C:extrinsic component of membrane"/>
    <property type="evidence" value="ECO:0007669"/>
    <property type="project" value="InterPro"/>
</dbReference>
<sequence>MVIKSSTLSISISVSVSFIIIMIFVLSLTNGENKFWNISALTETPEFDLTTQDNNSNIKNITKENNFSLSLPSVSYSNSTYGIKIDYPSDWTIKEGGAATIFHNQSKSLNVVAEILAPIQSDYYNPKIGASHNSIRLVVEDYDTFGDFTNNNIFKYMEKNDPEADNKNKLLTVATKRIGAIGIYCHNFDLKSWNQNATLAGNPAHQIFLDYSYDKNSKDATEIWTIKDDKIYIIEFVAQDKYYELYLPVVNEIINSFQITNSTSKG</sequence>
<dbReference type="KEGG" id="taa:NMY3_03499"/>